<comment type="similarity">
    <text evidence="1">Belongs to the leguminous lectin family.</text>
</comment>
<keyword evidence="4" id="KW-0732">Signal</keyword>
<dbReference type="Gene3D" id="2.60.120.200">
    <property type="match status" value="1"/>
</dbReference>
<keyword evidence="2" id="KW-0430">Lectin</keyword>
<keyword evidence="8" id="KW-1185">Reference proteome</keyword>
<dbReference type="InterPro" id="IPR050258">
    <property type="entry name" value="Leguminous_Lectin"/>
</dbReference>
<dbReference type="PANTHER" id="PTHR32401">
    <property type="entry name" value="CONCANAVALIN A-LIKE LECTIN FAMILY PROTEIN"/>
    <property type="match status" value="1"/>
</dbReference>
<feature type="compositionally biased region" description="Low complexity" evidence="3">
    <location>
        <begin position="342"/>
        <end position="354"/>
    </location>
</feature>
<dbReference type="EMBL" id="OZ023705">
    <property type="protein sequence ID" value="CAK9874126.1"/>
    <property type="molecule type" value="Genomic_DNA"/>
</dbReference>
<evidence type="ECO:0000259" key="5">
    <source>
        <dbReference type="Pfam" id="PF00139"/>
    </source>
</evidence>
<gene>
    <name evidence="7" type="ORF">CSSPJE1EN2_LOCUS16567</name>
    <name evidence="6" type="ORF">CSSPJE1EN2_LOCUS25403</name>
</gene>
<name>A0ABP1A082_9BRYO</name>
<feature type="chain" id="PRO_5045029657" description="Legume lectin domain-containing protein" evidence="4">
    <location>
        <begin position="16"/>
        <end position="395"/>
    </location>
</feature>
<evidence type="ECO:0000256" key="1">
    <source>
        <dbReference type="ARBA" id="ARBA00007606"/>
    </source>
</evidence>
<evidence type="ECO:0000313" key="8">
    <source>
        <dbReference type="Proteomes" id="UP001497522"/>
    </source>
</evidence>
<evidence type="ECO:0000313" key="7">
    <source>
        <dbReference type="EMBL" id="CAK9874126.1"/>
    </source>
</evidence>
<dbReference type="EMBL" id="CAXHBF010000199">
    <property type="protein sequence ID" value="CAK9855471.1"/>
    <property type="molecule type" value="Genomic_DNA"/>
</dbReference>
<evidence type="ECO:0000256" key="4">
    <source>
        <dbReference type="SAM" id="SignalP"/>
    </source>
</evidence>
<proteinExistence type="inferred from homology"/>
<dbReference type="InterPro" id="IPR001220">
    <property type="entry name" value="Legume_lectin_dom"/>
</dbReference>
<dbReference type="PANTHER" id="PTHR32401:SF48">
    <property type="entry name" value="LEGUME LECTIN DOMAIN-CONTAINING PROTEIN"/>
    <property type="match status" value="1"/>
</dbReference>
<dbReference type="Proteomes" id="UP001497522">
    <property type="component" value="Unassembled WGS sequence"/>
</dbReference>
<dbReference type="InterPro" id="IPR013320">
    <property type="entry name" value="ConA-like_dom_sf"/>
</dbReference>
<reference evidence="6" key="1">
    <citation type="submission" date="2024-03" db="EMBL/GenBank/DDBJ databases">
        <authorList>
            <consortium name="ELIXIR-Norway"/>
            <consortium name="Elixir Norway"/>
        </authorList>
    </citation>
    <scope>NUCLEOTIDE SEQUENCE</scope>
</reference>
<feature type="domain" description="Legume lectin" evidence="5">
    <location>
        <begin position="75"/>
        <end position="333"/>
    </location>
</feature>
<protein>
    <recommendedName>
        <fullName evidence="5">Legume lectin domain-containing protein</fullName>
    </recommendedName>
</protein>
<accession>A0ABP1A082</accession>
<dbReference type="SUPFAM" id="SSF49899">
    <property type="entry name" value="Concanavalin A-like lectins/glucanases"/>
    <property type="match status" value="1"/>
</dbReference>
<dbReference type="Proteomes" id="UP001497522">
    <property type="component" value="Chromosome 4"/>
</dbReference>
<feature type="signal peptide" evidence="4">
    <location>
        <begin position="1"/>
        <end position="15"/>
    </location>
</feature>
<dbReference type="Pfam" id="PF00139">
    <property type="entry name" value="Lectin_legB"/>
    <property type="match status" value="1"/>
</dbReference>
<organism evidence="6 8">
    <name type="scientific">Sphagnum jensenii</name>
    <dbReference type="NCBI Taxonomy" id="128206"/>
    <lineage>
        <taxon>Eukaryota</taxon>
        <taxon>Viridiplantae</taxon>
        <taxon>Streptophyta</taxon>
        <taxon>Embryophyta</taxon>
        <taxon>Bryophyta</taxon>
        <taxon>Sphagnophytina</taxon>
        <taxon>Sphagnopsida</taxon>
        <taxon>Sphagnales</taxon>
        <taxon>Sphagnaceae</taxon>
        <taxon>Sphagnum</taxon>
    </lineage>
</organism>
<dbReference type="CDD" id="cd06899">
    <property type="entry name" value="lectin_legume_LecRK_Arcelin_ConA"/>
    <property type="match status" value="1"/>
</dbReference>
<feature type="region of interest" description="Disordered" evidence="3">
    <location>
        <begin position="336"/>
        <end position="356"/>
    </location>
</feature>
<evidence type="ECO:0000256" key="2">
    <source>
        <dbReference type="ARBA" id="ARBA00022734"/>
    </source>
</evidence>
<evidence type="ECO:0000256" key="3">
    <source>
        <dbReference type="SAM" id="MobiDB-lite"/>
    </source>
</evidence>
<sequence>MSLSLLLLLLQRICGCWIVVEERRRQCSRTSLKKRAAGAHECADSGTNAAAVTWLVMVFVAFSVVVKSAAAQGTTFSFVQFSNNGNHQDLSLLGDASVAQEDLALELTHKSSGRALYRAPIQFIDSNSQASFSFQTSFIFSIEVAADDDADDLSSSSSSSSSSSMGEGLAFVIAPDNTTLGSSGPWLGLLSPVNDTSTATPDALAHTVAVEFDIHKDIEFWDIDNNHIGVDINSLDSVVAKAASSDSQLVNLTSGHIKAWIEYDGEARKMNVSITPFATTSDYPKPAEPLLVVDIDLAAYVNQYMFVGFSAATGSGVVNHRVHTWSFQSTGSSISDFENVNPGSPGSTSSGSSTQRHSPASCTLGITHGCYPRLLAVLLVLLVSCSFKELVSLGH</sequence>
<evidence type="ECO:0000313" key="6">
    <source>
        <dbReference type="EMBL" id="CAK9855471.1"/>
    </source>
</evidence>